<evidence type="ECO:0000313" key="2">
    <source>
        <dbReference type="EMBL" id="KKN95622.1"/>
    </source>
</evidence>
<organism evidence="2">
    <name type="scientific">marine sediment metagenome</name>
    <dbReference type="NCBI Taxonomy" id="412755"/>
    <lineage>
        <taxon>unclassified sequences</taxon>
        <taxon>metagenomes</taxon>
        <taxon>ecological metagenomes</taxon>
    </lineage>
</organism>
<keyword evidence="1" id="KW-0812">Transmembrane</keyword>
<feature type="transmembrane region" description="Helical" evidence="1">
    <location>
        <begin position="12"/>
        <end position="37"/>
    </location>
</feature>
<dbReference type="AlphaFoldDB" id="A0A0F9V7C5"/>
<gene>
    <name evidence="2" type="ORF">LCGC14_0174910</name>
</gene>
<keyword evidence="1" id="KW-1133">Transmembrane helix</keyword>
<dbReference type="EMBL" id="LAZR01000069">
    <property type="protein sequence ID" value="KKN95622.1"/>
    <property type="molecule type" value="Genomic_DNA"/>
</dbReference>
<reference evidence="2" key="1">
    <citation type="journal article" date="2015" name="Nature">
        <title>Complex archaea that bridge the gap between prokaryotes and eukaryotes.</title>
        <authorList>
            <person name="Spang A."/>
            <person name="Saw J.H."/>
            <person name="Jorgensen S.L."/>
            <person name="Zaremba-Niedzwiedzka K."/>
            <person name="Martijn J."/>
            <person name="Lind A.E."/>
            <person name="van Eijk R."/>
            <person name="Schleper C."/>
            <person name="Guy L."/>
            <person name="Ettema T.J."/>
        </authorList>
    </citation>
    <scope>NUCLEOTIDE SEQUENCE</scope>
</reference>
<accession>A0A0F9V7C5</accession>
<keyword evidence="1" id="KW-0472">Membrane</keyword>
<sequence>MPKKKPKTINVSYTLLFILSWFLIPSIYAYTVINQIFLAIGITEINKNIYSSVFIVLGIIITAFVFWISNYKSKK</sequence>
<feature type="transmembrane region" description="Helical" evidence="1">
    <location>
        <begin position="49"/>
        <end position="68"/>
    </location>
</feature>
<name>A0A0F9V7C5_9ZZZZ</name>
<protein>
    <submittedName>
        <fullName evidence="2">Uncharacterized protein</fullName>
    </submittedName>
</protein>
<evidence type="ECO:0000256" key="1">
    <source>
        <dbReference type="SAM" id="Phobius"/>
    </source>
</evidence>
<comment type="caution">
    <text evidence="2">The sequence shown here is derived from an EMBL/GenBank/DDBJ whole genome shotgun (WGS) entry which is preliminary data.</text>
</comment>
<proteinExistence type="predicted"/>